<dbReference type="CDD" id="cd00342">
    <property type="entry name" value="gram_neg_porins"/>
    <property type="match status" value="1"/>
</dbReference>
<dbReference type="InterPro" id="IPR023614">
    <property type="entry name" value="Porin_dom_sf"/>
</dbReference>
<keyword evidence="8" id="KW-0998">Cell outer membrane</keyword>
<dbReference type="GO" id="GO:0009279">
    <property type="term" value="C:cell outer membrane"/>
    <property type="evidence" value="ECO:0007669"/>
    <property type="project" value="UniProtKB-SubCell"/>
</dbReference>
<dbReference type="PANTHER" id="PTHR34501:SF8">
    <property type="entry name" value="OUTER MEMBRANE PORIN N-RELATED"/>
    <property type="match status" value="1"/>
</dbReference>
<evidence type="ECO:0000256" key="4">
    <source>
        <dbReference type="ARBA" id="ARBA00022692"/>
    </source>
</evidence>
<dbReference type="PRINTS" id="PR00182">
    <property type="entry name" value="ECOLNEIPORIN"/>
</dbReference>
<dbReference type="PANTHER" id="PTHR34501">
    <property type="entry name" value="PROTEIN YDDL-RELATED"/>
    <property type="match status" value="1"/>
</dbReference>
<evidence type="ECO:0000256" key="9">
    <source>
        <dbReference type="SAM" id="SignalP"/>
    </source>
</evidence>
<keyword evidence="5 9" id="KW-0732">Signal</keyword>
<evidence type="ECO:0000256" key="2">
    <source>
        <dbReference type="ARBA" id="ARBA00007539"/>
    </source>
</evidence>
<evidence type="ECO:0000256" key="8">
    <source>
        <dbReference type="ARBA" id="ARBA00023237"/>
    </source>
</evidence>
<keyword evidence="6" id="KW-0626">Porin</keyword>
<dbReference type="GO" id="GO:0034220">
    <property type="term" value="P:monoatomic ion transmembrane transport"/>
    <property type="evidence" value="ECO:0007669"/>
    <property type="project" value="InterPro"/>
</dbReference>
<dbReference type="EMBL" id="CP022932">
    <property type="protein sequence ID" value="ASV34007.1"/>
    <property type="molecule type" value="Genomic_DNA"/>
</dbReference>
<keyword evidence="3" id="KW-1134">Transmembrane beta strand</keyword>
<organism evidence="10 11">
    <name type="scientific">Candidatus Williamhamiltonella defendens</name>
    <dbReference type="NCBI Taxonomy" id="138072"/>
    <lineage>
        <taxon>Bacteria</taxon>
        <taxon>Pseudomonadati</taxon>
        <taxon>Pseudomonadota</taxon>
        <taxon>Gammaproteobacteria</taxon>
        <taxon>Enterobacterales</taxon>
        <taxon>Enterobacteriaceae</taxon>
        <taxon>aphid secondary symbionts</taxon>
        <taxon>Candidatus Williamhamiltonella</taxon>
    </lineage>
</organism>
<keyword evidence="4" id="KW-0812">Transmembrane</keyword>
<accession>A0AAC9VNA2</accession>
<keyword evidence="7" id="KW-0472">Membrane</keyword>
<comment type="subcellular location">
    <subcellularLocation>
        <location evidence="1">Cell outer membrane</location>
        <topology evidence="1">Multi-pass membrane protein</topology>
    </subcellularLocation>
</comment>
<proteinExistence type="inferred from homology"/>
<evidence type="ECO:0000256" key="7">
    <source>
        <dbReference type="ARBA" id="ARBA00023136"/>
    </source>
</evidence>
<dbReference type="AlphaFoldDB" id="A0AAC9VNA2"/>
<evidence type="ECO:0000313" key="11">
    <source>
        <dbReference type="Proteomes" id="UP000792865"/>
    </source>
</evidence>
<dbReference type="InterPro" id="IPR001897">
    <property type="entry name" value="Porin_gammaproteobac"/>
</dbReference>
<sequence length="368" mass="41398">MKRHLLAVMIPVLLASGTVNAVQIYNKEGNKLDLYGKIDARHQFSSHDGEDGDQSYIQFGLKGETQINHDIKAYGQWEYQITARDAESQDSKRNKTRLAFVGIETAYGSIDYGRNYGVLYDIASYTDVLPVFGGNFAITDNYMNQRATGLLTYRNKDFFGLVDGLSFAIQYQGKNENGRRKSDVPDKETFSQNGDGWAVSSTYDLGYGIDFGAGYSISNRTNQQRNLSPGRQAQAWDVGAKYDLNNIYLAAVYSETRNMAPYGNDSDLKIAKKAQNIELVAQYQFDFGLRPSLAYVQSKGKGLIVSDEKTTNKDLLKYISIASYYNFNKNFSTYVDYKINLLKKDDDFNKQNGINTKDVIGAGIVYQF</sequence>
<feature type="chain" id="PRO_5042140224" evidence="9">
    <location>
        <begin position="22"/>
        <end position="368"/>
    </location>
</feature>
<dbReference type="SUPFAM" id="SSF56935">
    <property type="entry name" value="Porins"/>
    <property type="match status" value="1"/>
</dbReference>
<name>A0AAC9VNA2_9ENTR</name>
<gene>
    <name evidence="10" type="ORF">CJJ18_08505</name>
</gene>
<dbReference type="RefSeq" id="WP_095034584.1">
    <property type="nucleotide sequence ID" value="NZ_CAWNYN010000001.1"/>
</dbReference>
<evidence type="ECO:0000313" key="10">
    <source>
        <dbReference type="EMBL" id="ASV34007.1"/>
    </source>
</evidence>
<dbReference type="GO" id="GO:0015288">
    <property type="term" value="F:porin activity"/>
    <property type="evidence" value="ECO:0007669"/>
    <property type="project" value="UniProtKB-KW"/>
</dbReference>
<comment type="similarity">
    <text evidence="2">Belongs to the Gram-negative porin family.</text>
</comment>
<dbReference type="Pfam" id="PF00267">
    <property type="entry name" value="Porin_1"/>
    <property type="match status" value="1"/>
</dbReference>
<keyword evidence="6" id="KW-0813">Transport</keyword>
<evidence type="ECO:0000256" key="5">
    <source>
        <dbReference type="ARBA" id="ARBA00022729"/>
    </source>
</evidence>
<evidence type="ECO:0000256" key="6">
    <source>
        <dbReference type="ARBA" id="ARBA00023114"/>
    </source>
</evidence>
<dbReference type="InterPro" id="IPR001702">
    <property type="entry name" value="Porin_Gram-ve"/>
</dbReference>
<evidence type="ECO:0000256" key="3">
    <source>
        <dbReference type="ARBA" id="ARBA00022452"/>
    </source>
</evidence>
<dbReference type="Gene3D" id="2.40.160.10">
    <property type="entry name" value="Porin"/>
    <property type="match status" value="1"/>
</dbReference>
<dbReference type="GO" id="GO:0046930">
    <property type="term" value="C:pore complex"/>
    <property type="evidence" value="ECO:0007669"/>
    <property type="project" value="UniProtKB-KW"/>
</dbReference>
<keyword evidence="6" id="KW-0406">Ion transport</keyword>
<dbReference type="Proteomes" id="UP000792865">
    <property type="component" value="Chromosome"/>
</dbReference>
<evidence type="ECO:0000256" key="1">
    <source>
        <dbReference type="ARBA" id="ARBA00004571"/>
    </source>
</evidence>
<protein>
    <submittedName>
        <fullName evidence="10">Porin</fullName>
    </submittedName>
</protein>
<reference evidence="10" key="1">
    <citation type="submission" date="2017-08" db="EMBL/GenBank/DDBJ databases">
        <title>Genome sequence of Candidatus Hamiltonella defensa from Acyrthosiphon pisum strain MI47.</title>
        <authorList>
            <person name="Patel V.A."/>
            <person name="Chevignon G."/>
            <person name="Russell J.A."/>
            <person name="Oliver K.M."/>
        </authorList>
    </citation>
    <scope>NUCLEOTIDE SEQUENCE</scope>
    <source>
        <strain evidence="10">MI47</strain>
    </source>
</reference>
<dbReference type="PRINTS" id="PR00183">
    <property type="entry name" value="ECOLIPORIN"/>
</dbReference>
<feature type="signal peptide" evidence="9">
    <location>
        <begin position="1"/>
        <end position="21"/>
    </location>
</feature>
<dbReference type="InterPro" id="IPR033900">
    <property type="entry name" value="Gram_neg_porin_domain"/>
</dbReference>
<dbReference type="InterPro" id="IPR050298">
    <property type="entry name" value="Gram-neg_bact_OMP"/>
</dbReference>